<dbReference type="GO" id="GO:0015031">
    <property type="term" value="P:protein transport"/>
    <property type="evidence" value="ECO:0007669"/>
    <property type="project" value="UniProtKB-KW"/>
</dbReference>
<dbReference type="AlphaFoldDB" id="A0A290Y2L4"/>
<keyword evidence="1" id="KW-0812">Transmembrane</keyword>
<keyword evidence="1" id="KW-0813">Transport</keyword>
<geneLocation type="chloroplast" evidence="2"/>
<comment type="function">
    <text evidence="1">Involved in protein precursor import into chloroplasts. May be part of an intermediate translocation complex acting as a protein-conducting channel at the inner envelope.</text>
</comment>
<dbReference type="GeneID" id="34682741"/>
<dbReference type="GO" id="GO:0009706">
    <property type="term" value="C:chloroplast inner membrane"/>
    <property type="evidence" value="ECO:0007669"/>
    <property type="project" value="UniProtKB-SubCell"/>
</dbReference>
<accession>A0A290Y2L4</accession>
<keyword evidence="1" id="KW-0653">Protein transport</keyword>
<keyword evidence="1 2" id="KW-0934">Plastid</keyword>
<dbReference type="RefSeq" id="YP_009433357.1">
    <property type="nucleotide sequence ID" value="NC_036014.1"/>
</dbReference>
<dbReference type="PANTHER" id="PTHR33163:SF40">
    <property type="entry name" value="PROTEIN TIC 214"/>
    <property type="match status" value="1"/>
</dbReference>
<feature type="transmembrane region" description="Helical" evidence="1">
    <location>
        <begin position="12"/>
        <end position="31"/>
    </location>
</feature>
<proteinExistence type="inferred from homology"/>
<reference evidence="2" key="1">
    <citation type="journal article" date="2017" name="Conserv Genet Resour">
        <title>Characterization of the complete chloroplast genome of the seagrass Zostera marina using Illumina sequencing technology.</title>
        <authorList>
            <person name="Xing Q."/>
            <person name="Dong G."/>
        </authorList>
    </citation>
    <scope>NUCLEOTIDE SEQUENCE</scope>
</reference>
<dbReference type="Pfam" id="PF05758">
    <property type="entry name" value="Ycf1"/>
    <property type="match status" value="1"/>
</dbReference>
<dbReference type="EMBL" id="MF370229">
    <property type="protein sequence ID" value="ATD85278.1"/>
    <property type="molecule type" value="Genomic_DNA"/>
</dbReference>
<dbReference type="EMBL" id="MF370229">
    <property type="protein sequence ID" value="ATD85267.1"/>
    <property type="molecule type" value="Genomic_DNA"/>
</dbReference>
<comment type="similarity">
    <text evidence="1">Belongs to the TIC214 family.</text>
</comment>
<dbReference type="PANTHER" id="PTHR33163">
    <property type="entry name" value="PROTEIN TIC 214-RELATED"/>
    <property type="match status" value="1"/>
</dbReference>
<comment type="subcellular location">
    <subcellularLocation>
        <location evidence="1">Plastid</location>
        <location evidence="1">Chloroplast inner membrane</location>
    </subcellularLocation>
</comment>
<keyword evidence="1 2" id="KW-0150">Chloroplast</keyword>
<dbReference type="RefSeq" id="YP_009433368.1">
    <property type="nucleotide sequence ID" value="NC_036014.1"/>
</dbReference>
<keyword evidence="1" id="KW-0472">Membrane</keyword>
<gene>
    <name evidence="2" type="primary">ycf1</name>
    <name evidence="1" type="synonym">TIC214</name>
</gene>
<keyword evidence="1" id="KW-1001">Plastid inner membrane</keyword>
<sequence length="174" mass="19951">MMKIRNSIIVIGLYYGFLITFSTRSSYLLFFRNRVRKEGTGKNIAATTGFITGQLMIFISIHYTPMHLVLGRSHIITVLVLPYLLFYFLWKNLDYGSTTKKGMRNLSIPCVFLTNLIFPLLNLYFSPSSTLCGLVNIYMSQRNNKMLFVTSSFVGWLMGHIVYINLSKFVGSIL</sequence>
<dbReference type="InterPro" id="IPR008896">
    <property type="entry name" value="TIC214"/>
</dbReference>
<keyword evidence="1" id="KW-1133">Transmembrane helix</keyword>
<comment type="subunit">
    <text evidence="1">Part of the Tic complex.</text>
</comment>
<feature type="transmembrane region" description="Helical" evidence="1">
    <location>
        <begin position="43"/>
        <end position="63"/>
    </location>
</feature>
<protein>
    <recommendedName>
        <fullName evidence="1">Protein TIC 214</fullName>
    </recommendedName>
    <alternativeName>
        <fullName evidence="1">Translocon at the inner envelope membrane of chloroplasts 214</fullName>
    </alternativeName>
</protein>
<evidence type="ECO:0000256" key="1">
    <source>
        <dbReference type="RuleBase" id="RU364085"/>
    </source>
</evidence>
<feature type="transmembrane region" description="Helical" evidence="1">
    <location>
        <begin position="69"/>
        <end position="90"/>
    </location>
</feature>
<evidence type="ECO:0000313" key="2">
    <source>
        <dbReference type="EMBL" id="ATD85267.1"/>
    </source>
</evidence>
<dbReference type="GeneID" id="34682770"/>
<name>A0A290Y2L4_ZOSMR</name>
<feature type="transmembrane region" description="Helical" evidence="1">
    <location>
        <begin position="106"/>
        <end position="126"/>
    </location>
</feature>
<organism evidence="2">
    <name type="scientific">Zostera marina</name>
    <name type="common">Eelgrass</name>
    <dbReference type="NCBI Taxonomy" id="29655"/>
    <lineage>
        <taxon>Eukaryota</taxon>
        <taxon>Viridiplantae</taxon>
        <taxon>Streptophyta</taxon>
        <taxon>Embryophyta</taxon>
        <taxon>Tracheophyta</taxon>
        <taxon>Spermatophyta</taxon>
        <taxon>Magnoliopsida</taxon>
        <taxon>Liliopsida</taxon>
        <taxon>Zosteraceae</taxon>
        <taxon>Zostera</taxon>
    </lineage>
</organism>
<feature type="transmembrane region" description="Helical" evidence="1">
    <location>
        <begin position="146"/>
        <end position="166"/>
    </location>
</feature>